<evidence type="ECO:0000313" key="3">
    <source>
        <dbReference type="EMBL" id="PIG86331.1"/>
    </source>
</evidence>
<sequence length="483" mass="53951">MPQDPANIYKKNLDAQIQVHSSREQGPSTIVEKPVKMNPPGSIPPRSRRIDPTRARTSTLKPDGSANDNDRVEIGPTPLAFAEWQRLGLQPPHLPTMRAFRLKRICDQLIDRGLGGALLFDPLNIRYATDSTNMQVWTTHNPARACFVAASGYMVLWDFHGCGHLTAHLPLIQEVRSGASFFYFETADRTGEHATRFCIQVDELLRKHAGNNRRLAVDRVEVAGLRALDALGVEVCDGQSVTEHARMIKGPDEIRAIRCAVASCEAAIGEMRQALRDGATENDVWAALHAGNIRRGGEWIETRILSSGPRTNPWYQECGPRVIRDGDLVSFDTDLIGVYGMCVDMSRSWICGDLEPTAEQKRLYRIAHEHIATNIKMIKPGASFTELTRNGHRLPESCRTQRYAAMFHGVGLCDEYPSIRYPEDLESYGYEGKLQPGMVLSVEAYVGEVGGKDGIKLENQLLVTETGYELLTNYPFEESFLRD</sequence>
<organism evidence="3 4">
    <name type="scientific">Aspergillus arachidicola</name>
    <dbReference type="NCBI Taxonomy" id="656916"/>
    <lineage>
        <taxon>Eukaryota</taxon>
        <taxon>Fungi</taxon>
        <taxon>Dikarya</taxon>
        <taxon>Ascomycota</taxon>
        <taxon>Pezizomycotina</taxon>
        <taxon>Eurotiomycetes</taxon>
        <taxon>Eurotiomycetidae</taxon>
        <taxon>Eurotiales</taxon>
        <taxon>Aspergillaceae</taxon>
        <taxon>Aspergillus</taxon>
        <taxon>Aspergillus subgen. Circumdati</taxon>
    </lineage>
</organism>
<dbReference type="AlphaFoldDB" id="A0A2G7G2K4"/>
<dbReference type="SUPFAM" id="SSF55920">
    <property type="entry name" value="Creatinase/aminopeptidase"/>
    <property type="match status" value="1"/>
</dbReference>
<name>A0A2G7G2K4_9EURO</name>
<reference evidence="3 4" key="1">
    <citation type="submission" date="2017-05" db="EMBL/GenBank/DDBJ databases">
        <title>Genome sequence for an aflatoxigenic pathogen of Argentinian peanut, Aspergillus arachidicola.</title>
        <authorList>
            <person name="Moore G."/>
            <person name="Beltz S.B."/>
            <person name="Mack B.M."/>
        </authorList>
    </citation>
    <scope>NUCLEOTIDE SEQUENCE [LARGE SCALE GENOMIC DNA]</scope>
    <source>
        <strain evidence="3 4">CBS 117610</strain>
    </source>
</reference>
<dbReference type="InterPro" id="IPR000994">
    <property type="entry name" value="Pept_M24"/>
</dbReference>
<dbReference type="PANTHER" id="PTHR46112:SF3">
    <property type="entry name" value="AMINOPEPTIDASE YPDF"/>
    <property type="match status" value="1"/>
</dbReference>
<dbReference type="EMBL" id="NEXV01000261">
    <property type="protein sequence ID" value="PIG86331.1"/>
    <property type="molecule type" value="Genomic_DNA"/>
</dbReference>
<evidence type="ECO:0000313" key="4">
    <source>
        <dbReference type="Proteomes" id="UP000231358"/>
    </source>
</evidence>
<dbReference type="InterPro" id="IPR050020">
    <property type="entry name" value="DddP"/>
</dbReference>
<dbReference type="STRING" id="656916.A0A2G7G2K4"/>
<dbReference type="Proteomes" id="UP000231358">
    <property type="component" value="Unassembled WGS sequence"/>
</dbReference>
<comment type="caution">
    <text evidence="3">The sequence shown here is derived from an EMBL/GenBank/DDBJ whole genome shotgun (WGS) entry which is preliminary data.</text>
</comment>
<dbReference type="InterPro" id="IPR050659">
    <property type="entry name" value="Peptidase_M24B"/>
</dbReference>
<protein>
    <submittedName>
        <fullName evidence="3">Metallopeptidase-like protein</fullName>
    </submittedName>
</protein>
<dbReference type="InterPro" id="IPR036005">
    <property type="entry name" value="Creatinase/aminopeptidase-like"/>
</dbReference>
<dbReference type="CDD" id="cd01066">
    <property type="entry name" value="APP_MetAP"/>
    <property type="match status" value="1"/>
</dbReference>
<dbReference type="NCBIfam" id="NF043017">
    <property type="entry name" value="DimsulpropLyDddP"/>
    <property type="match status" value="1"/>
</dbReference>
<feature type="region of interest" description="Disordered" evidence="1">
    <location>
        <begin position="17"/>
        <end position="71"/>
    </location>
</feature>
<dbReference type="PANTHER" id="PTHR46112">
    <property type="entry name" value="AMINOPEPTIDASE"/>
    <property type="match status" value="1"/>
</dbReference>
<dbReference type="InterPro" id="IPR029149">
    <property type="entry name" value="Creatin/AminoP/Spt16_N"/>
</dbReference>
<dbReference type="SUPFAM" id="SSF53092">
    <property type="entry name" value="Creatinase/prolidase N-terminal domain"/>
    <property type="match status" value="1"/>
</dbReference>
<accession>A0A2G7G2K4</accession>
<evidence type="ECO:0000256" key="1">
    <source>
        <dbReference type="SAM" id="MobiDB-lite"/>
    </source>
</evidence>
<feature type="domain" description="Peptidase M24" evidence="2">
    <location>
        <begin position="256"/>
        <end position="465"/>
    </location>
</feature>
<dbReference type="Gene3D" id="3.40.350.10">
    <property type="entry name" value="Creatinase/prolidase N-terminal domain"/>
    <property type="match status" value="1"/>
</dbReference>
<dbReference type="Gene3D" id="3.90.230.10">
    <property type="entry name" value="Creatinase/methionine aminopeptidase superfamily"/>
    <property type="match status" value="1"/>
</dbReference>
<proteinExistence type="predicted"/>
<keyword evidence="4" id="KW-1185">Reference proteome</keyword>
<evidence type="ECO:0000259" key="2">
    <source>
        <dbReference type="Pfam" id="PF00557"/>
    </source>
</evidence>
<dbReference type="Pfam" id="PF00557">
    <property type="entry name" value="Peptidase_M24"/>
    <property type="match status" value="1"/>
</dbReference>
<gene>
    <name evidence="3" type="ORF">AARAC_011593</name>
</gene>
<feature type="compositionally biased region" description="Polar residues" evidence="1">
    <location>
        <begin position="18"/>
        <end position="28"/>
    </location>
</feature>